<evidence type="ECO:0000256" key="1">
    <source>
        <dbReference type="ARBA" id="ARBA00006475"/>
    </source>
</evidence>
<keyword evidence="3" id="KW-1185">Reference proteome</keyword>
<dbReference type="PANTHER" id="PTHR12289:SF41">
    <property type="entry name" value="FAILED AXON CONNECTIONS-RELATED"/>
    <property type="match status" value="1"/>
</dbReference>
<organism evidence="2 3">
    <name type="scientific">Owenia fusiformis</name>
    <name type="common">Polychaete worm</name>
    <dbReference type="NCBI Taxonomy" id="6347"/>
    <lineage>
        <taxon>Eukaryota</taxon>
        <taxon>Metazoa</taxon>
        <taxon>Spiralia</taxon>
        <taxon>Lophotrochozoa</taxon>
        <taxon>Annelida</taxon>
        <taxon>Polychaeta</taxon>
        <taxon>Sedentaria</taxon>
        <taxon>Canalipalpata</taxon>
        <taxon>Sabellida</taxon>
        <taxon>Oweniida</taxon>
        <taxon>Oweniidae</taxon>
        <taxon>Owenia</taxon>
    </lineage>
</organism>
<dbReference type="EMBL" id="CAIIXF020000009">
    <property type="protein sequence ID" value="CAH1794049.1"/>
    <property type="molecule type" value="Genomic_DNA"/>
</dbReference>
<dbReference type="SFLD" id="SFLDG01180">
    <property type="entry name" value="SUF1"/>
    <property type="match status" value="1"/>
</dbReference>
<accession>A0A8J1UMQ3</accession>
<dbReference type="SFLD" id="SFLDG01200">
    <property type="entry name" value="SUF1.1"/>
    <property type="match status" value="1"/>
</dbReference>
<dbReference type="AlphaFoldDB" id="A0A8J1UMQ3"/>
<comment type="caution">
    <text evidence="2">The sequence shown here is derived from an EMBL/GenBank/DDBJ whole genome shotgun (WGS) entry which is preliminary data.</text>
</comment>
<dbReference type="CDD" id="cd03054">
    <property type="entry name" value="GST_N_Metaxin"/>
    <property type="match status" value="1"/>
</dbReference>
<dbReference type="InterPro" id="IPR040079">
    <property type="entry name" value="Glutathione_S-Trfase"/>
</dbReference>
<evidence type="ECO:0000313" key="2">
    <source>
        <dbReference type="EMBL" id="CAH1794049.1"/>
    </source>
</evidence>
<dbReference type="InterPro" id="IPR050931">
    <property type="entry name" value="Mito_Protein_Transport_Metaxin"/>
</dbReference>
<evidence type="ECO:0000313" key="3">
    <source>
        <dbReference type="Proteomes" id="UP000749559"/>
    </source>
</evidence>
<dbReference type="InterPro" id="IPR036282">
    <property type="entry name" value="Glutathione-S-Trfase_C_sf"/>
</dbReference>
<gene>
    <name evidence="2" type="ORF">OFUS_LOCUS18816</name>
</gene>
<dbReference type="InterPro" id="IPR033468">
    <property type="entry name" value="Metaxin_GST"/>
</dbReference>
<comment type="similarity">
    <text evidence="1">Belongs to the FAX family.</text>
</comment>
<dbReference type="SUPFAM" id="SSF52833">
    <property type="entry name" value="Thioredoxin-like"/>
    <property type="match status" value="1"/>
</dbReference>
<dbReference type="InterPro" id="IPR012336">
    <property type="entry name" value="Thioredoxin-like_fold"/>
</dbReference>
<sequence>MSETKEASVKIVTIKRFKFIPNVSPFSLALETFMRLAKIQYEVEFANKLTENKETGQLPFAIVNGVQVNDSQKIMSYLSELFDVDLDSELSPVEKVISHAFQKMMNEFTVLTYIYWRYVDHPEMFLTTDIMDTPELFGISPDDPEKTQNMIDAARKYMHGKTHSQGVGRKPKEEIYKMGIDDLRGLSVYLGEKRFMFGDKASMVDCVLFSHLCQIVYIPLPTMPHKIMVENECKNLVAFCDRMKTLAWPDWDKLTN</sequence>
<dbReference type="SFLD" id="SFLDS00019">
    <property type="entry name" value="Glutathione_Transferase_(cytos"/>
    <property type="match status" value="1"/>
</dbReference>
<dbReference type="GO" id="GO:0005737">
    <property type="term" value="C:cytoplasm"/>
    <property type="evidence" value="ECO:0007669"/>
    <property type="project" value="TreeGrafter"/>
</dbReference>
<dbReference type="OrthoDB" id="6276373at2759"/>
<proteinExistence type="inferred from homology"/>
<dbReference type="Proteomes" id="UP000749559">
    <property type="component" value="Unassembled WGS sequence"/>
</dbReference>
<dbReference type="CDD" id="cd03193">
    <property type="entry name" value="GST_C_Metaxin"/>
    <property type="match status" value="1"/>
</dbReference>
<dbReference type="Pfam" id="PF17171">
    <property type="entry name" value="GST_C_6"/>
    <property type="match status" value="1"/>
</dbReference>
<protein>
    <submittedName>
        <fullName evidence="2">Uncharacterized protein</fullName>
    </submittedName>
</protein>
<dbReference type="PANTHER" id="PTHR12289">
    <property type="entry name" value="METAXIN RELATED"/>
    <property type="match status" value="1"/>
</dbReference>
<reference evidence="2" key="1">
    <citation type="submission" date="2022-03" db="EMBL/GenBank/DDBJ databases">
        <authorList>
            <person name="Martin C."/>
        </authorList>
    </citation>
    <scope>NUCLEOTIDE SEQUENCE</scope>
</reference>
<dbReference type="Pfam" id="PF17172">
    <property type="entry name" value="GST_N_4"/>
    <property type="match status" value="1"/>
</dbReference>
<dbReference type="InterPro" id="IPR026928">
    <property type="entry name" value="FAX/IsoI-like"/>
</dbReference>
<dbReference type="SUPFAM" id="SSF47616">
    <property type="entry name" value="GST C-terminal domain-like"/>
    <property type="match status" value="1"/>
</dbReference>
<dbReference type="InterPro" id="IPR036249">
    <property type="entry name" value="Thioredoxin-like_sf"/>
</dbReference>
<name>A0A8J1UMQ3_OWEFU</name>
<dbReference type="Gene3D" id="1.20.1050.10">
    <property type="match status" value="1"/>
</dbReference>